<name>A0A1V0SFA9_9VIRU</name>
<protein>
    <submittedName>
        <fullName evidence="1">Uncharacterized protein</fullName>
    </submittedName>
</protein>
<reference evidence="1" key="1">
    <citation type="journal article" date="2017" name="Science">
        <title>Giant viruses with an expanded complement of translation system components.</title>
        <authorList>
            <person name="Schulz F."/>
            <person name="Yutin N."/>
            <person name="Ivanova N.N."/>
            <person name="Ortega D.R."/>
            <person name="Lee T.K."/>
            <person name="Vierheilig J."/>
            <person name="Daims H."/>
            <person name="Horn M."/>
            <person name="Wagner M."/>
            <person name="Jensen G.J."/>
            <person name="Kyrpides N.C."/>
            <person name="Koonin E.V."/>
            <person name="Woyke T."/>
        </authorList>
    </citation>
    <scope>NUCLEOTIDE SEQUENCE</scope>
    <source>
        <strain evidence="1">HKV1</strain>
    </source>
</reference>
<evidence type="ECO:0000313" key="1">
    <source>
        <dbReference type="EMBL" id="ARF10397.1"/>
    </source>
</evidence>
<sequence>MSPMHSNLNFGIEVIDIMICPEGIFLHYKKMLNINSCNLRKTQVIVKEMSPYFFSRNLTNKELENISVTPMRTCGDPQFIVDYGQGLSSLYTISYTEF</sequence>
<proteinExistence type="predicted"/>
<dbReference type="EMBL" id="KY684103">
    <property type="protein sequence ID" value="ARF10397.1"/>
    <property type="molecule type" value="Genomic_DNA"/>
</dbReference>
<gene>
    <name evidence="1" type="ORF">Hokovirus_1_276</name>
</gene>
<organism evidence="1">
    <name type="scientific">Hokovirus HKV1</name>
    <dbReference type="NCBI Taxonomy" id="1977638"/>
    <lineage>
        <taxon>Viruses</taxon>
        <taxon>Varidnaviria</taxon>
        <taxon>Bamfordvirae</taxon>
        <taxon>Nucleocytoviricota</taxon>
        <taxon>Megaviricetes</taxon>
        <taxon>Imitervirales</taxon>
        <taxon>Mimiviridae</taxon>
        <taxon>Klosneuvirinae</taxon>
        <taxon>Hokovirus</taxon>
    </lineage>
</organism>
<accession>A0A1V0SFA9</accession>